<accession>A0A822Z686</accession>
<dbReference type="SUPFAM" id="SSF57667">
    <property type="entry name" value="beta-beta-alpha zinc fingers"/>
    <property type="match status" value="1"/>
</dbReference>
<dbReference type="Proteomes" id="UP000607653">
    <property type="component" value="Unassembled WGS sequence"/>
</dbReference>
<dbReference type="InterPro" id="IPR003656">
    <property type="entry name" value="Znf_BED"/>
</dbReference>
<dbReference type="InterPro" id="IPR036236">
    <property type="entry name" value="Znf_C2H2_sf"/>
</dbReference>
<evidence type="ECO:0000313" key="7">
    <source>
        <dbReference type="Proteomes" id="UP000607653"/>
    </source>
</evidence>
<name>A0A822Z686_NELNU</name>
<organism evidence="6 7">
    <name type="scientific">Nelumbo nucifera</name>
    <name type="common">Sacred lotus</name>
    <dbReference type="NCBI Taxonomy" id="4432"/>
    <lineage>
        <taxon>Eukaryota</taxon>
        <taxon>Viridiplantae</taxon>
        <taxon>Streptophyta</taxon>
        <taxon>Embryophyta</taxon>
        <taxon>Tracheophyta</taxon>
        <taxon>Spermatophyta</taxon>
        <taxon>Magnoliopsida</taxon>
        <taxon>Proteales</taxon>
        <taxon>Nelumbonaceae</taxon>
        <taxon>Nelumbo</taxon>
    </lineage>
</organism>
<evidence type="ECO:0000256" key="4">
    <source>
        <dbReference type="PROSITE-ProRule" id="PRU00027"/>
    </source>
</evidence>
<keyword evidence="1" id="KW-0479">Metal-binding</keyword>
<dbReference type="SMART" id="SM00614">
    <property type="entry name" value="ZnF_BED"/>
    <property type="match status" value="1"/>
</dbReference>
<evidence type="ECO:0000256" key="1">
    <source>
        <dbReference type="ARBA" id="ARBA00022723"/>
    </source>
</evidence>
<dbReference type="GO" id="GO:0008270">
    <property type="term" value="F:zinc ion binding"/>
    <property type="evidence" value="ECO:0007669"/>
    <property type="project" value="UniProtKB-KW"/>
</dbReference>
<evidence type="ECO:0000313" key="6">
    <source>
        <dbReference type="EMBL" id="DAD39181.1"/>
    </source>
</evidence>
<sequence length="205" mass="23816">MFVLLIKLEFIMQVISYLIITIMSMASENAAAGVDIVDDDYQEFDQTSTKKRLTSKVWEEMEKINSENARCKHCMKILQGKSSKGTTHLKRHLEHCPRCRIQDIRQYKVTSQSNTDGSTSLKNYKFDQQESRRALSIFLVCRKHPFTTIEEPGFRFFIQSINPEFKNVSRHTAKRDIMSSYVKEREGVKSDLSNTLGRICLTFDN</sequence>
<dbReference type="EMBL" id="DUZY01000005">
    <property type="protein sequence ID" value="DAD39181.1"/>
    <property type="molecule type" value="Genomic_DNA"/>
</dbReference>
<dbReference type="PANTHER" id="PTHR34396:SF25">
    <property type="entry name" value="BOUNDARY ELEMENT ASSOCIATED FACTOR"/>
    <property type="match status" value="1"/>
</dbReference>
<keyword evidence="7" id="KW-1185">Reference proteome</keyword>
<keyword evidence="3" id="KW-0862">Zinc</keyword>
<keyword evidence="2 4" id="KW-0863">Zinc-finger</keyword>
<dbReference type="GO" id="GO:0003677">
    <property type="term" value="F:DNA binding"/>
    <property type="evidence" value="ECO:0007669"/>
    <property type="project" value="InterPro"/>
</dbReference>
<evidence type="ECO:0000256" key="2">
    <source>
        <dbReference type="ARBA" id="ARBA00022771"/>
    </source>
</evidence>
<evidence type="ECO:0000256" key="3">
    <source>
        <dbReference type="ARBA" id="ARBA00022833"/>
    </source>
</evidence>
<dbReference type="AlphaFoldDB" id="A0A822Z686"/>
<gene>
    <name evidence="6" type="ORF">HUJ06_013504</name>
</gene>
<evidence type="ECO:0000259" key="5">
    <source>
        <dbReference type="PROSITE" id="PS50808"/>
    </source>
</evidence>
<dbReference type="Pfam" id="PF02892">
    <property type="entry name" value="zf-BED"/>
    <property type="match status" value="1"/>
</dbReference>
<dbReference type="InterPro" id="IPR053031">
    <property type="entry name" value="Cuticle_assoc_protein"/>
</dbReference>
<comment type="caution">
    <text evidence="6">The sequence shown here is derived from an EMBL/GenBank/DDBJ whole genome shotgun (WGS) entry which is preliminary data.</text>
</comment>
<proteinExistence type="predicted"/>
<protein>
    <recommendedName>
        <fullName evidence="5">BED-type domain-containing protein</fullName>
    </recommendedName>
</protein>
<reference evidence="6 7" key="1">
    <citation type="journal article" date="2020" name="Mol. Biol. Evol.">
        <title>Distinct Expression and Methylation Patterns for Genes with Different Fates following a Single Whole-Genome Duplication in Flowering Plants.</title>
        <authorList>
            <person name="Shi T."/>
            <person name="Rahmani R.S."/>
            <person name="Gugger P.F."/>
            <person name="Wang M."/>
            <person name="Li H."/>
            <person name="Zhang Y."/>
            <person name="Li Z."/>
            <person name="Wang Q."/>
            <person name="Van de Peer Y."/>
            <person name="Marchal K."/>
            <person name="Chen J."/>
        </authorList>
    </citation>
    <scope>NUCLEOTIDE SEQUENCE [LARGE SCALE GENOMIC DNA]</scope>
    <source>
        <tissue evidence="6">Leaf</tissue>
    </source>
</reference>
<dbReference type="PROSITE" id="PS50808">
    <property type="entry name" value="ZF_BED"/>
    <property type="match status" value="1"/>
</dbReference>
<dbReference type="PANTHER" id="PTHR34396">
    <property type="entry name" value="OS03G0264950 PROTEIN-RELATED"/>
    <property type="match status" value="1"/>
</dbReference>
<feature type="domain" description="BED-type" evidence="5">
    <location>
        <begin position="52"/>
        <end position="107"/>
    </location>
</feature>